<evidence type="ECO:0000256" key="1">
    <source>
        <dbReference type="SAM" id="Phobius"/>
    </source>
</evidence>
<feature type="transmembrane region" description="Helical" evidence="1">
    <location>
        <begin position="50"/>
        <end position="72"/>
    </location>
</feature>
<keyword evidence="3" id="KW-1185">Reference proteome</keyword>
<dbReference type="EMBL" id="NHYD01000262">
    <property type="protein sequence ID" value="PPQ94732.1"/>
    <property type="molecule type" value="Genomic_DNA"/>
</dbReference>
<keyword evidence="1" id="KW-1133">Transmembrane helix</keyword>
<feature type="transmembrane region" description="Helical" evidence="1">
    <location>
        <begin position="211"/>
        <end position="235"/>
    </location>
</feature>
<feature type="transmembrane region" description="Helical" evidence="1">
    <location>
        <begin position="170"/>
        <end position="191"/>
    </location>
</feature>
<accession>A0A409XV71</accession>
<dbReference type="AlphaFoldDB" id="A0A409XV71"/>
<keyword evidence="1" id="KW-0812">Transmembrane</keyword>
<protein>
    <submittedName>
        <fullName evidence="2">Uncharacterized protein</fullName>
    </submittedName>
</protein>
<dbReference type="Proteomes" id="UP000283269">
    <property type="component" value="Unassembled WGS sequence"/>
</dbReference>
<sequence length="342" mass="37591">MSTPDIPIPVNIKDDEIGANLNSSMLLNFLMGTMYLCLTKKLVNSNRYVALSAISVLYLLCFLYFIVEWYYLDWAIVMNGDTRESIFLATEDGLPWAWILSGFAENSLFIVSDGLLIWRCYHVWGQSFWAISAPLILLVTEFGLFVATMVLNIKFSQATSDANANLSNNITSALTFVSLGTTMITTFLIGYRIHSTSRLHISSSNRLFKRIVVMIIESATAYSFVLLLSSIIFVIPSFNRVESTLDEADYYLDPIVTVVAGLAPTVLVARIALSNPNNAPATITHVSVLQFGSQQGNSSCHSGNTPAGDFNVSAHTDDAEPTPIIELKRKSSVDALSGDNQV</sequence>
<organism evidence="2 3">
    <name type="scientific">Psilocybe cyanescens</name>
    <dbReference type="NCBI Taxonomy" id="93625"/>
    <lineage>
        <taxon>Eukaryota</taxon>
        <taxon>Fungi</taxon>
        <taxon>Dikarya</taxon>
        <taxon>Basidiomycota</taxon>
        <taxon>Agaricomycotina</taxon>
        <taxon>Agaricomycetes</taxon>
        <taxon>Agaricomycetidae</taxon>
        <taxon>Agaricales</taxon>
        <taxon>Agaricineae</taxon>
        <taxon>Strophariaceae</taxon>
        <taxon>Psilocybe</taxon>
    </lineage>
</organism>
<evidence type="ECO:0000313" key="2">
    <source>
        <dbReference type="EMBL" id="PPQ94732.1"/>
    </source>
</evidence>
<proteinExistence type="predicted"/>
<dbReference type="InParanoid" id="A0A409XV71"/>
<reference evidence="2 3" key="1">
    <citation type="journal article" date="2018" name="Evol. Lett.">
        <title>Horizontal gene cluster transfer increased hallucinogenic mushroom diversity.</title>
        <authorList>
            <person name="Reynolds H.T."/>
            <person name="Vijayakumar V."/>
            <person name="Gluck-Thaler E."/>
            <person name="Korotkin H.B."/>
            <person name="Matheny P.B."/>
            <person name="Slot J.C."/>
        </authorList>
    </citation>
    <scope>NUCLEOTIDE SEQUENCE [LARGE SCALE GENOMIC DNA]</scope>
    <source>
        <strain evidence="2 3">2631</strain>
    </source>
</reference>
<comment type="caution">
    <text evidence="2">The sequence shown here is derived from an EMBL/GenBank/DDBJ whole genome shotgun (WGS) entry which is preliminary data.</text>
</comment>
<evidence type="ECO:0000313" key="3">
    <source>
        <dbReference type="Proteomes" id="UP000283269"/>
    </source>
</evidence>
<keyword evidence="1" id="KW-0472">Membrane</keyword>
<feature type="transmembrane region" description="Helical" evidence="1">
    <location>
        <begin position="96"/>
        <end position="116"/>
    </location>
</feature>
<name>A0A409XV71_PSICY</name>
<dbReference type="OrthoDB" id="3039972at2759"/>
<feature type="transmembrane region" description="Helical" evidence="1">
    <location>
        <begin position="255"/>
        <end position="273"/>
    </location>
</feature>
<feature type="transmembrane region" description="Helical" evidence="1">
    <location>
        <begin position="128"/>
        <end position="150"/>
    </location>
</feature>
<gene>
    <name evidence="2" type="ORF">CVT25_007697</name>
</gene>